<evidence type="ECO:0000256" key="1">
    <source>
        <dbReference type="ARBA" id="ARBA00023015"/>
    </source>
</evidence>
<keyword evidence="6" id="KW-1185">Reference proteome</keyword>
<dbReference type="GO" id="GO:0043565">
    <property type="term" value="F:sequence-specific DNA binding"/>
    <property type="evidence" value="ECO:0007669"/>
    <property type="project" value="InterPro"/>
</dbReference>
<evidence type="ECO:0000259" key="4">
    <source>
        <dbReference type="PROSITE" id="PS01124"/>
    </source>
</evidence>
<dbReference type="Gene3D" id="1.10.10.60">
    <property type="entry name" value="Homeodomain-like"/>
    <property type="match status" value="2"/>
</dbReference>
<accession>C0BZW6</accession>
<protein>
    <submittedName>
        <fullName evidence="5">Transcriptional regulator, AraC family</fullName>
    </submittedName>
</protein>
<evidence type="ECO:0000256" key="2">
    <source>
        <dbReference type="ARBA" id="ARBA00023125"/>
    </source>
</evidence>
<dbReference type="Proteomes" id="UP000004893">
    <property type="component" value="Unassembled WGS sequence"/>
</dbReference>
<evidence type="ECO:0000313" key="6">
    <source>
        <dbReference type="Proteomes" id="UP000004893"/>
    </source>
</evidence>
<reference evidence="5" key="1">
    <citation type="submission" date="2009-02" db="EMBL/GenBank/DDBJ databases">
        <authorList>
            <person name="Fulton L."/>
            <person name="Clifton S."/>
            <person name="Fulton B."/>
            <person name="Xu J."/>
            <person name="Minx P."/>
            <person name="Pepin K.H."/>
            <person name="Johnson M."/>
            <person name="Bhonagiri V."/>
            <person name="Nash W.E."/>
            <person name="Mardis E.R."/>
            <person name="Wilson R.K."/>
        </authorList>
    </citation>
    <scope>NUCLEOTIDE SEQUENCE [LARGE SCALE GENOMIC DNA]</scope>
    <source>
        <strain evidence="5">DSM 15053</strain>
    </source>
</reference>
<dbReference type="SUPFAM" id="SSF46689">
    <property type="entry name" value="Homeodomain-like"/>
    <property type="match status" value="2"/>
</dbReference>
<keyword evidence="2" id="KW-0238">DNA-binding</keyword>
<evidence type="ECO:0000313" key="5">
    <source>
        <dbReference type="EMBL" id="EEG74694.1"/>
    </source>
</evidence>
<reference evidence="5" key="2">
    <citation type="submission" date="2013-06" db="EMBL/GenBank/DDBJ databases">
        <title>Draft genome sequence of Clostridium hylemonae (DSM 15053).</title>
        <authorList>
            <person name="Sudarsanam P."/>
            <person name="Ley R."/>
            <person name="Guruge J."/>
            <person name="Turnbaugh P.J."/>
            <person name="Mahowald M."/>
            <person name="Liep D."/>
            <person name="Gordon J."/>
        </authorList>
    </citation>
    <scope>NUCLEOTIDE SEQUENCE</scope>
    <source>
        <strain evidence="5">DSM 15053</strain>
    </source>
</reference>
<dbReference type="Pfam" id="PF12833">
    <property type="entry name" value="HTH_18"/>
    <property type="match status" value="1"/>
</dbReference>
<dbReference type="InterPro" id="IPR018060">
    <property type="entry name" value="HTH_AraC"/>
</dbReference>
<dbReference type="PANTHER" id="PTHR47504">
    <property type="entry name" value="RIGHT ORIGIN-BINDING PROTEIN"/>
    <property type="match status" value="1"/>
</dbReference>
<dbReference type="EMBL" id="ABYI02000019">
    <property type="protein sequence ID" value="EEG74694.1"/>
    <property type="molecule type" value="Genomic_DNA"/>
</dbReference>
<evidence type="ECO:0000256" key="3">
    <source>
        <dbReference type="ARBA" id="ARBA00023163"/>
    </source>
</evidence>
<dbReference type="InterPro" id="IPR050959">
    <property type="entry name" value="MarA-like"/>
</dbReference>
<dbReference type="AlphaFoldDB" id="C0BZW6"/>
<dbReference type="SMART" id="SM00342">
    <property type="entry name" value="HTH_ARAC"/>
    <property type="match status" value="1"/>
</dbReference>
<organism evidence="5 6">
    <name type="scientific">[Clostridium] hylemonae DSM 15053</name>
    <dbReference type="NCBI Taxonomy" id="553973"/>
    <lineage>
        <taxon>Bacteria</taxon>
        <taxon>Bacillati</taxon>
        <taxon>Bacillota</taxon>
        <taxon>Clostridia</taxon>
        <taxon>Lachnospirales</taxon>
        <taxon>Lachnospiraceae</taxon>
    </lineage>
</organism>
<feature type="domain" description="HTH araC/xylS-type" evidence="4">
    <location>
        <begin position="33"/>
        <end position="131"/>
    </location>
</feature>
<sequence length="316" mass="36587">MDKAAKKVERNLNFFFIIRSGGERMKEQIEAVQRMQNYIAAHLYEQITLAELSGASLFSPWHSYRLFKKWTNLTPAEYIRRMRLSASALRLRDEGCRITDIAFEMGFGSVDGYQRAFYREFGCNPKEYMENPVPLYLFTPYGVIYREIRKEEQTMEHVKSVFVQPVEKPVRKVIIKRGVKAEDYFPYCEEVGCDVWGLLMSIKSLEGEPVCLWLPDAYRTPDTSVYVQGAEVSADYDGPVPDGFDVITLPASTYLMFKGEPFEEEDYCQAIEEVREAVNKYDPSAAGYEWDTDNPRIQLEPVGTRGYIELLPVRRK</sequence>
<proteinExistence type="predicted"/>
<gene>
    <name evidence="5" type="ORF">CLOHYLEM_05358</name>
</gene>
<dbReference type="GO" id="GO:0003700">
    <property type="term" value="F:DNA-binding transcription factor activity"/>
    <property type="evidence" value="ECO:0007669"/>
    <property type="project" value="InterPro"/>
</dbReference>
<dbReference type="HOGENOM" id="CLU_952405_0_0_9"/>
<dbReference type="PROSITE" id="PS01124">
    <property type="entry name" value="HTH_ARAC_FAMILY_2"/>
    <property type="match status" value="1"/>
</dbReference>
<keyword evidence="1" id="KW-0805">Transcription regulation</keyword>
<name>C0BZW6_9FIRM</name>
<dbReference type="STRING" id="553973.CLOHYLEM_05358"/>
<dbReference type="eggNOG" id="COG2207">
    <property type="taxonomic scope" value="Bacteria"/>
</dbReference>
<keyword evidence="3" id="KW-0804">Transcription</keyword>
<dbReference type="InterPro" id="IPR009057">
    <property type="entry name" value="Homeodomain-like_sf"/>
</dbReference>
<dbReference type="PANTHER" id="PTHR47504:SF5">
    <property type="entry name" value="RIGHT ORIGIN-BINDING PROTEIN"/>
    <property type="match status" value="1"/>
</dbReference>
<comment type="caution">
    <text evidence="5">The sequence shown here is derived from an EMBL/GenBank/DDBJ whole genome shotgun (WGS) entry which is preliminary data.</text>
</comment>